<evidence type="ECO:0000256" key="2">
    <source>
        <dbReference type="ARBA" id="ARBA00022801"/>
    </source>
</evidence>
<dbReference type="Proteomes" id="UP000027154">
    <property type="component" value="Unassembled WGS sequence"/>
</dbReference>
<dbReference type="PROSITE" id="PS01276">
    <property type="entry name" value="PEPTIDASE_U32"/>
    <property type="match status" value="1"/>
</dbReference>
<dbReference type="AlphaFoldDB" id="A0ABD3YC99"/>
<dbReference type="GO" id="GO:0008233">
    <property type="term" value="F:peptidase activity"/>
    <property type="evidence" value="ECO:0007669"/>
    <property type="project" value="UniProtKB-KW"/>
</dbReference>
<dbReference type="Gene3D" id="2.40.30.10">
    <property type="entry name" value="Translation factors"/>
    <property type="match status" value="1"/>
</dbReference>
<evidence type="ECO:0000313" key="5">
    <source>
        <dbReference type="EMBL" id="KDC52569.1"/>
    </source>
</evidence>
<dbReference type="NCBIfam" id="NF011996">
    <property type="entry name" value="PRK15452.1"/>
    <property type="match status" value="1"/>
</dbReference>
<dbReference type="InterPro" id="IPR032525">
    <property type="entry name" value="Peptidase_U32_C"/>
</dbReference>
<protein>
    <submittedName>
        <fullName evidence="5">Protease</fullName>
    </submittedName>
</protein>
<dbReference type="Pfam" id="PF16325">
    <property type="entry name" value="Peptidase_U32_C"/>
    <property type="match status" value="1"/>
</dbReference>
<dbReference type="InterPro" id="IPR001539">
    <property type="entry name" value="Peptidase_U32"/>
</dbReference>
<gene>
    <name evidence="5" type="ORF">DC53_04350</name>
</gene>
<dbReference type="PANTHER" id="PTHR30217">
    <property type="entry name" value="PEPTIDASE U32 FAMILY"/>
    <property type="match status" value="1"/>
</dbReference>
<dbReference type="GO" id="GO:0006508">
    <property type="term" value="P:proteolysis"/>
    <property type="evidence" value="ECO:0007669"/>
    <property type="project" value="UniProtKB-KW"/>
</dbReference>
<proteinExistence type="inferred from homology"/>
<dbReference type="EMBL" id="JJNZ01000011">
    <property type="protein sequence ID" value="KDC52569.1"/>
    <property type="molecule type" value="Genomic_DNA"/>
</dbReference>
<evidence type="ECO:0000259" key="4">
    <source>
        <dbReference type="Pfam" id="PF16325"/>
    </source>
</evidence>
<keyword evidence="1 5" id="KW-0645">Protease</keyword>
<feature type="domain" description="Peptidase family U32 C-terminal" evidence="4">
    <location>
        <begin position="368"/>
        <end position="449"/>
    </location>
</feature>
<evidence type="ECO:0000256" key="3">
    <source>
        <dbReference type="ARBA" id="ARBA00038374"/>
    </source>
</evidence>
<comment type="caution">
    <text evidence="5">The sequence shown here is derived from an EMBL/GenBank/DDBJ whole genome shotgun (WGS) entry which is preliminary data.</text>
</comment>
<reference evidence="5 6" key="1">
    <citation type="submission" date="2014-04" db="EMBL/GenBank/DDBJ databases">
        <title>Pseudoalteromonas galatheae sp. nov., isolated from a deep-sea polychaete near Canal Concepcion, Chile.</title>
        <authorList>
            <person name="Machado H.R."/>
            <person name="Gram L."/>
            <person name="Vynne N.G."/>
        </authorList>
    </citation>
    <scope>NUCLEOTIDE SEQUENCE [LARGE SCALE GENOMIC DNA]</scope>
    <source>
        <strain evidence="5 6">KMM216</strain>
    </source>
</reference>
<comment type="similarity">
    <text evidence="3">Belongs to the peptidase U32 family.</text>
</comment>
<dbReference type="PANTHER" id="PTHR30217:SF6">
    <property type="entry name" value="TRNA HYDROXYLATION PROTEIN P"/>
    <property type="match status" value="1"/>
</dbReference>
<evidence type="ECO:0000256" key="1">
    <source>
        <dbReference type="ARBA" id="ARBA00022670"/>
    </source>
</evidence>
<evidence type="ECO:0000313" key="6">
    <source>
        <dbReference type="Proteomes" id="UP000027154"/>
    </source>
</evidence>
<accession>A0ABD3YC99</accession>
<dbReference type="InterPro" id="IPR051454">
    <property type="entry name" value="RNA/ubiquinone_mod_enzymes"/>
</dbReference>
<dbReference type="Pfam" id="PF01136">
    <property type="entry name" value="Peptidase_U32"/>
    <property type="match status" value="1"/>
</dbReference>
<name>A0ABD3YC99_9GAMM</name>
<keyword evidence="2" id="KW-0378">Hydrolase</keyword>
<sequence length="465" mass="52179">MPTVSSLTSSLTSFVPELLCPAGSLKNMRYAFAYGADAVYAGQPRYSLRVRNNEFDLETLQIGISEAHAQNKKFYVVSNIAPHNAKVKSYLRDIEPVIAMGPDALIMSDPGLIMLVREKWPAMPIHLSVQANAVNFASVQFWAKQGIERVILSRELSLEEISEIRTLCPNTELEVFVHGALCMAYSGRCLLSGYINKRDPNQGTCTNACRWDYDVKLGVENEIGEMVHKFDPKQVIPTLGEGAPSNDVFMLEEQGRPGEYMPAFEDEHGTYIMNSKDLRAVQYVEQLTKMGVHSLKIEGRTKSFYYVARTAQVYRKAIDDAASGKPFDTKLFKTLENLAHRGYTEGFLKRHAHQEYQNYEYGHSVSTKQQFVGEVLGRCENGLVEIDVKNKFCTGHSLELMTPKGNISFVLEYMENKKGESISDAKGSGHIVKIPLDEGVNLAHAILMRNLDENQDTRNPFKQAV</sequence>
<dbReference type="RefSeq" id="WP_033028695.1">
    <property type="nucleotide sequence ID" value="NZ_JJNZ01000011.1"/>
</dbReference>
<organism evidence="5 6">
    <name type="scientific">Pseudoalteromonas fuliginea</name>
    <dbReference type="NCBI Taxonomy" id="1872678"/>
    <lineage>
        <taxon>Bacteria</taxon>
        <taxon>Pseudomonadati</taxon>
        <taxon>Pseudomonadota</taxon>
        <taxon>Gammaproteobacteria</taxon>
        <taxon>Alteromonadales</taxon>
        <taxon>Pseudoalteromonadaceae</taxon>
        <taxon>Pseudoalteromonas</taxon>
    </lineage>
</organism>